<sequence length="320" mass="36212">MLATTGELPADAEHWALEVKWDGVRVITRVSKGRVRAAGRRGTEVAARYPELSALGDLVPDRDAILDGEVVAFHRGRPSFDRLQRRMRATRPDTRLVRAVPVRYVAFDLLYLDGRELFRLPYADRRRMLAGLELAGAGPVEAPSFLHAADEAQVRELVDFTREQRLEGVVAKRLDSAYLPGRRVDFWRKVKNFLTQEVVICGWKPGRGRREGGVGSLLLGVHEKGALDFVGEVGTGFTDQALTELYELLWPLRRLTSPYDEELPAEYAKDAQWVDPRLVGEVAYRTWTPDDRLRAPSWRGLRDDKDPLEVIRETPGRTSS</sequence>
<dbReference type="CDD" id="cd07971">
    <property type="entry name" value="OBF_DNA_ligase_LigD"/>
    <property type="match status" value="1"/>
</dbReference>
<dbReference type="InterPro" id="IPR014146">
    <property type="entry name" value="LigD_ligase_dom"/>
</dbReference>
<dbReference type="OrthoDB" id="9770771at2"/>
<dbReference type="InterPro" id="IPR012310">
    <property type="entry name" value="DNA_ligase_ATP-dep_cent"/>
</dbReference>
<dbReference type="InterPro" id="IPR050191">
    <property type="entry name" value="ATP-dep_DNA_ligase"/>
</dbReference>
<dbReference type="PANTHER" id="PTHR45674">
    <property type="entry name" value="DNA LIGASE 1/3 FAMILY MEMBER"/>
    <property type="match status" value="1"/>
</dbReference>
<dbReference type="Proteomes" id="UP000251891">
    <property type="component" value="Unassembled WGS sequence"/>
</dbReference>
<evidence type="ECO:0000256" key="5">
    <source>
        <dbReference type="SAM" id="MobiDB-lite"/>
    </source>
</evidence>
<dbReference type="Gene3D" id="2.40.50.140">
    <property type="entry name" value="Nucleic acid-binding proteins"/>
    <property type="match status" value="1"/>
</dbReference>
<dbReference type="Pfam" id="PF04679">
    <property type="entry name" value="DNA_ligase_A_C"/>
    <property type="match status" value="1"/>
</dbReference>
<dbReference type="GO" id="GO:0006281">
    <property type="term" value="P:DNA repair"/>
    <property type="evidence" value="ECO:0007669"/>
    <property type="project" value="InterPro"/>
</dbReference>
<gene>
    <name evidence="7" type="ORF">DPM19_19585</name>
</gene>
<dbReference type="EC" id="6.5.1.1" evidence="2"/>
<name>A0A365H395_9ACTN</name>
<dbReference type="AlphaFoldDB" id="A0A365H395"/>
<dbReference type="PANTHER" id="PTHR45674:SF4">
    <property type="entry name" value="DNA LIGASE 1"/>
    <property type="match status" value="1"/>
</dbReference>
<accession>A0A365H395</accession>
<protein>
    <recommendedName>
        <fullName evidence="2">DNA ligase (ATP)</fullName>
        <ecNumber evidence="2">6.5.1.1</ecNumber>
    </recommendedName>
</protein>
<reference evidence="7 8" key="1">
    <citation type="submission" date="2018-06" db="EMBL/GenBank/DDBJ databases">
        <title>Actinomadura craniellae sp. nov. isolated from marine sponge Craniella sp.</title>
        <authorList>
            <person name="Li L."/>
            <person name="Xu Q.H."/>
            <person name="Lin H.W."/>
            <person name="Lu Y.H."/>
        </authorList>
    </citation>
    <scope>NUCLEOTIDE SEQUENCE [LARGE SCALE GENOMIC DNA]</scope>
    <source>
        <strain evidence="7 8">LHW63021</strain>
    </source>
</reference>
<dbReference type="EMBL" id="QLYX01000009">
    <property type="protein sequence ID" value="RAY13519.1"/>
    <property type="molecule type" value="Genomic_DNA"/>
</dbReference>
<evidence type="ECO:0000256" key="4">
    <source>
        <dbReference type="ARBA" id="ARBA00034003"/>
    </source>
</evidence>
<evidence type="ECO:0000313" key="7">
    <source>
        <dbReference type="EMBL" id="RAY13519.1"/>
    </source>
</evidence>
<dbReference type="GO" id="GO:0005524">
    <property type="term" value="F:ATP binding"/>
    <property type="evidence" value="ECO:0007669"/>
    <property type="project" value="InterPro"/>
</dbReference>
<keyword evidence="8" id="KW-1185">Reference proteome</keyword>
<dbReference type="GO" id="GO:0003910">
    <property type="term" value="F:DNA ligase (ATP) activity"/>
    <property type="evidence" value="ECO:0007669"/>
    <property type="project" value="UniProtKB-EC"/>
</dbReference>
<evidence type="ECO:0000259" key="6">
    <source>
        <dbReference type="PROSITE" id="PS50160"/>
    </source>
</evidence>
<dbReference type="Gene3D" id="3.30.470.30">
    <property type="entry name" value="DNA ligase/mRNA capping enzyme"/>
    <property type="match status" value="1"/>
</dbReference>
<comment type="catalytic activity">
    <reaction evidence="4">
        <text>ATP + (deoxyribonucleotide)n-3'-hydroxyl + 5'-phospho-(deoxyribonucleotide)m = (deoxyribonucleotide)n+m + AMP + diphosphate.</text>
        <dbReference type="EC" id="6.5.1.1"/>
    </reaction>
</comment>
<organism evidence="7 8">
    <name type="scientific">Actinomadura craniellae</name>
    <dbReference type="NCBI Taxonomy" id="2231787"/>
    <lineage>
        <taxon>Bacteria</taxon>
        <taxon>Bacillati</taxon>
        <taxon>Actinomycetota</taxon>
        <taxon>Actinomycetes</taxon>
        <taxon>Streptosporangiales</taxon>
        <taxon>Thermomonosporaceae</taxon>
        <taxon>Actinomadura</taxon>
    </lineage>
</organism>
<dbReference type="InterPro" id="IPR012340">
    <property type="entry name" value="NA-bd_OB-fold"/>
</dbReference>
<evidence type="ECO:0000256" key="1">
    <source>
        <dbReference type="ARBA" id="ARBA00007572"/>
    </source>
</evidence>
<keyword evidence="3" id="KW-0436">Ligase</keyword>
<evidence type="ECO:0000256" key="3">
    <source>
        <dbReference type="ARBA" id="ARBA00022598"/>
    </source>
</evidence>
<dbReference type="SUPFAM" id="SSF56091">
    <property type="entry name" value="DNA ligase/mRNA capping enzyme, catalytic domain"/>
    <property type="match status" value="1"/>
</dbReference>
<dbReference type="SUPFAM" id="SSF50249">
    <property type="entry name" value="Nucleic acid-binding proteins"/>
    <property type="match status" value="1"/>
</dbReference>
<dbReference type="NCBIfam" id="TIGR02779">
    <property type="entry name" value="NHEJ_ligase_lig"/>
    <property type="match status" value="1"/>
</dbReference>
<dbReference type="PROSITE" id="PS50160">
    <property type="entry name" value="DNA_LIGASE_A3"/>
    <property type="match status" value="1"/>
</dbReference>
<dbReference type="Gene3D" id="3.30.1490.70">
    <property type="match status" value="1"/>
</dbReference>
<dbReference type="CDD" id="cd07906">
    <property type="entry name" value="Adenylation_DNA_ligase_LigD_LigC"/>
    <property type="match status" value="1"/>
</dbReference>
<feature type="region of interest" description="Disordered" evidence="5">
    <location>
        <begin position="296"/>
        <end position="320"/>
    </location>
</feature>
<feature type="domain" description="ATP-dependent DNA ligase family profile" evidence="6">
    <location>
        <begin position="100"/>
        <end position="223"/>
    </location>
</feature>
<evidence type="ECO:0000313" key="8">
    <source>
        <dbReference type="Proteomes" id="UP000251891"/>
    </source>
</evidence>
<dbReference type="InterPro" id="IPR012309">
    <property type="entry name" value="DNA_ligase_ATP-dep_C"/>
</dbReference>
<dbReference type="GO" id="GO:0006310">
    <property type="term" value="P:DNA recombination"/>
    <property type="evidence" value="ECO:0007669"/>
    <property type="project" value="InterPro"/>
</dbReference>
<proteinExistence type="inferred from homology"/>
<evidence type="ECO:0000256" key="2">
    <source>
        <dbReference type="ARBA" id="ARBA00012727"/>
    </source>
</evidence>
<comment type="similarity">
    <text evidence="1">Belongs to the ATP-dependent DNA ligase family.</text>
</comment>
<comment type="caution">
    <text evidence="7">The sequence shown here is derived from an EMBL/GenBank/DDBJ whole genome shotgun (WGS) entry which is preliminary data.</text>
</comment>
<dbReference type="Pfam" id="PF01068">
    <property type="entry name" value="DNA_ligase_A_M"/>
    <property type="match status" value="1"/>
</dbReference>